<dbReference type="InterPro" id="IPR013780">
    <property type="entry name" value="Glyco_hydro_b"/>
</dbReference>
<feature type="domain" description="Glycosyl hydrolase family 36 N-terminal" evidence="7">
    <location>
        <begin position="243"/>
        <end position="486"/>
    </location>
</feature>
<dbReference type="EC" id="3.2.1.22" evidence="2"/>
<dbReference type="FunFam" id="3.20.20.70:FF:000118">
    <property type="entry name" value="Alpha-galactosidase"/>
    <property type="match status" value="1"/>
</dbReference>
<dbReference type="InterPro" id="IPR031704">
    <property type="entry name" value="Glyco_hydro_36_N"/>
</dbReference>
<evidence type="ECO:0000256" key="4">
    <source>
        <dbReference type="ARBA" id="ARBA00023295"/>
    </source>
</evidence>
<evidence type="ECO:0000256" key="1">
    <source>
        <dbReference type="ARBA" id="ARBA00001255"/>
    </source>
</evidence>
<reference evidence="8" key="1">
    <citation type="submission" date="2021-01" db="EMBL/GenBank/DDBJ databases">
        <authorList>
            <person name="Corre E."/>
            <person name="Pelletier E."/>
            <person name="Niang G."/>
            <person name="Scheremetjew M."/>
            <person name="Finn R."/>
            <person name="Kale V."/>
            <person name="Holt S."/>
            <person name="Cochrane G."/>
            <person name="Meng A."/>
            <person name="Brown T."/>
            <person name="Cohen L."/>
        </authorList>
    </citation>
    <scope>NUCLEOTIDE SEQUENCE</scope>
    <source>
        <strain evidence="8">CCMP 2712</strain>
    </source>
</reference>
<dbReference type="Pfam" id="PF16874">
    <property type="entry name" value="Glyco_hydro_36C"/>
    <property type="match status" value="1"/>
</dbReference>
<dbReference type="CDD" id="cd14791">
    <property type="entry name" value="GH36"/>
    <property type="match status" value="1"/>
</dbReference>
<dbReference type="InterPro" id="IPR002252">
    <property type="entry name" value="Glyco_hydro_36"/>
</dbReference>
<evidence type="ECO:0000259" key="7">
    <source>
        <dbReference type="Pfam" id="PF16875"/>
    </source>
</evidence>
<gene>
    <name evidence="8" type="ORF">GTHE00462_LOCUS19734</name>
</gene>
<name>A0A7S4NTB0_GUITH</name>
<organism evidence="8">
    <name type="scientific">Guillardia theta</name>
    <name type="common">Cryptophyte</name>
    <name type="synonym">Cryptomonas phi</name>
    <dbReference type="NCBI Taxonomy" id="55529"/>
    <lineage>
        <taxon>Eukaryota</taxon>
        <taxon>Cryptophyceae</taxon>
        <taxon>Pyrenomonadales</taxon>
        <taxon>Geminigeraceae</taxon>
        <taxon>Guillardia</taxon>
    </lineage>
</organism>
<evidence type="ECO:0000256" key="2">
    <source>
        <dbReference type="ARBA" id="ARBA00012755"/>
    </source>
</evidence>
<dbReference type="AlphaFoldDB" id="A0A7S4NTB0"/>
<keyword evidence="3" id="KW-0378">Hydrolase</keyword>
<proteinExistence type="predicted"/>
<sequence>MPPSNMDDIQPAFQNQCTVGDRNGALEDYAGQILFESTTSTFRMYGKSMMYAFRADENGSLEHLYWGKSIPPTDDLRFLSFSNVQLCFDPGPYTQFEFENTIPIEDLFQVHESHDPHDLLMEWERARKQIDMAASPLVNGEFVESGTDEWRSFESSSKFVPHDIIAIARRENAAWRLMRMQDLKSGRIDEFEYELEVSRENKKSLSPELSRLREHHPTPPRTSSGSEPHHGFHDIEMEHPIPQVGRNTKLLEYADLGTGDYRAPSFSVVYEDGGAICPLTYKGHRIIKGKLPMTAAKGRLPELRGSEEECSTLVVEMQDKVTGLEFDLIYTVFKHVDALSRRVIVRNPTYESPNLRSPSKNKKRDSEGLSGDVRIDKLMSATVDFHTMSNTNMITLCGSWANERHIQLQPLIQGKFVTESLRGTSSHQHNPFCALTNTSEEMIETVGEVWGFSLVYSGNFMIEADVSETGRTRINAGISSSTFKWHIPAGDCFEGPECVLVYSDRGLEGMTHAFHDLYRNNLIPSRWHNTVPPVLLNTWETTYFDVSHAKILEIAKIAVNCGVEMIVLDDGWFGQREDATSSLGDWHEDKRKFPVGLSAMVREINELGLKFGIWIEPEMVNVRSQLYAAHPNWCLNQQGRNSRCEGRNQLVLDFTREEVREYVISKLDALLTESNIEYIKWDMNRHLTEVYGNAISPQKQGEVFHRYMVGVYKVLAHLNERFPHVRIETCSGGGGRYDAGMLNFCPQIWASDNTDVFSRLAIQSGTSLIYPLSTIGSHITTVPNHQTQRLSTLKTRFLVSLFGNFGLELDLRKLSQAELHELTNYISKYKELAPVVLFGRFYRLWSPANSSDQEAYAWMCTNFDNDNIKAVVAVFLNKVEAGRYLPRLRLRGLKEDETYIVEEIFPNSSLRNRNTGQLEVGGGVPQWQTGRQAITMSGSMLMGAGMPIRLSYDGDSCAFVLREK</sequence>
<dbReference type="InterPro" id="IPR031705">
    <property type="entry name" value="Glyco_hydro_36_C"/>
</dbReference>
<evidence type="ECO:0000256" key="5">
    <source>
        <dbReference type="SAM" id="MobiDB-lite"/>
    </source>
</evidence>
<comment type="catalytic activity">
    <reaction evidence="1">
        <text>Hydrolysis of terminal, non-reducing alpha-D-galactose residues in alpha-D-galactosides, including galactose oligosaccharides, galactomannans and galactolipids.</text>
        <dbReference type="EC" id="3.2.1.22"/>
    </reaction>
</comment>
<evidence type="ECO:0000313" key="8">
    <source>
        <dbReference type="EMBL" id="CAE2308087.1"/>
    </source>
</evidence>
<evidence type="ECO:0000256" key="3">
    <source>
        <dbReference type="ARBA" id="ARBA00022801"/>
    </source>
</evidence>
<evidence type="ECO:0000259" key="6">
    <source>
        <dbReference type="Pfam" id="PF16874"/>
    </source>
</evidence>
<dbReference type="InterPro" id="IPR013785">
    <property type="entry name" value="Aldolase_TIM"/>
</dbReference>
<dbReference type="InterPro" id="IPR017853">
    <property type="entry name" value="GH"/>
</dbReference>
<dbReference type="InterPro" id="IPR050985">
    <property type="entry name" value="Alpha-glycosidase_related"/>
</dbReference>
<dbReference type="PRINTS" id="PR00743">
    <property type="entry name" value="GLHYDRLASE36"/>
</dbReference>
<keyword evidence="4" id="KW-0326">Glycosidase</keyword>
<dbReference type="Gene3D" id="2.60.40.1180">
    <property type="entry name" value="Golgi alpha-mannosidase II"/>
    <property type="match status" value="1"/>
</dbReference>
<dbReference type="GO" id="GO:0016052">
    <property type="term" value="P:carbohydrate catabolic process"/>
    <property type="evidence" value="ECO:0007669"/>
    <property type="project" value="InterPro"/>
</dbReference>
<dbReference type="SUPFAM" id="SSF51445">
    <property type="entry name" value="(Trans)glycosidases"/>
    <property type="match status" value="1"/>
</dbReference>
<accession>A0A7S4NTB0</accession>
<feature type="domain" description="Glycosyl hydrolase family 36 C-terminal" evidence="6">
    <location>
        <begin position="857"/>
        <end position="961"/>
    </location>
</feature>
<dbReference type="Pfam" id="PF02065">
    <property type="entry name" value="Melibiase"/>
    <property type="match status" value="1"/>
</dbReference>
<feature type="compositionally biased region" description="Basic and acidic residues" evidence="5">
    <location>
        <begin position="204"/>
        <end position="217"/>
    </location>
</feature>
<dbReference type="Gene3D" id="2.70.98.60">
    <property type="entry name" value="alpha-galactosidase from lactobacil brevis"/>
    <property type="match status" value="2"/>
</dbReference>
<dbReference type="Pfam" id="PF16875">
    <property type="entry name" value="Glyco_hydro_36N"/>
    <property type="match status" value="1"/>
</dbReference>
<dbReference type="InterPro" id="IPR038417">
    <property type="entry name" value="Alpga-gal_N_sf"/>
</dbReference>
<feature type="region of interest" description="Disordered" evidence="5">
    <location>
        <begin position="204"/>
        <end position="234"/>
    </location>
</feature>
<dbReference type="EMBL" id="HBKN01025373">
    <property type="protein sequence ID" value="CAE2308087.1"/>
    <property type="molecule type" value="Transcribed_RNA"/>
</dbReference>
<dbReference type="PANTHER" id="PTHR43053:SF3">
    <property type="entry name" value="ALPHA-GALACTOSIDASE C-RELATED"/>
    <property type="match status" value="1"/>
</dbReference>
<dbReference type="PANTHER" id="PTHR43053">
    <property type="entry name" value="GLYCOSIDASE FAMILY 31"/>
    <property type="match status" value="1"/>
</dbReference>
<dbReference type="Gene3D" id="3.20.20.70">
    <property type="entry name" value="Aldolase class I"/>
    <property type="match status" value="1"/>
</dbReference>
<protein>
    <recommendedName>
        <fullName evidence="2">alpha-galactosidase</fullName>
        <ecNumber evidence="2">3.2.1.22</ecNumber>
    </recommendedName>
</protein>
<dbReference type="GO" id="GO:0004557">
    <property type="term" value="F:alpha-galactosidase activity"/>
    <property type="evidence" value="ECO:0007669"/>
    <property type="project" value="UniProtKB-EC"/>
</dbReference>